<name>A0AAV4W389_CAEEX</name>
<gene>
    <name evidence="2" type="ORF">CEXT_553791</name>
</gene>
<keyword evidence="3" id="KW-1185">Reference proteome</keyword>
<evidence type="ECO:0000313" key="3">
    <source>
        <dbReference type="Proteomes" id="UP001054945"/>
    </source>
</evidence>
<comment type="caution">
    <text evidence="2">The sequence shown here is derived from an EMBL/GenBank/DDBJ whole genome shotgun (WGS) entry which is preliminary data.</text>
</comment>
<dbReference type="AlphaFoldDB" id="A0AAV4W389"/>
<evidence type="ECO:0000256" key="1">
    <source>
        <dbReference type="SAM" id="MobiDB-lite"/>
    </source>
</evidence>
<feature type="region of interest" description="Disordered" evidence="1">
    <location>
        <begin position="27"/>
        <end position="47"/>
    </location>
</feature>
<protein>
    <submittedName>
        <fullName evidence="2">Uncharacterized protein</fullName>
    </submittedName>
</protein>
<dbReference type="EMBL" id="BPLR01015516">
    <property type="protein sequence ID" value="GIY76693.1"/>
    <property type="molecule type" value="Genomic_DNA"/>
</dbReference>
<evidence type="ECO:0000313" key="2">
    <source>
        <dbReference type="EMBL" id="GIY76693.1"/>
    </source>
</evidence>
<feature type="non-terminal residue" evidence="2">
    <location>
        <position position="47"/>
    </location>
</feature>
<sequence>MCLYSLNHMDEVVRTHNVNGNNIEGLIKSGESKDGAKVSTTHVNRAG</sequence>
<proteinExistence type="predicted"/>
<reference evidence="2 3" key="1">
    <citation type="submission" date="2021-06" db="EMBL/GenBank/DDBJ databases">
        <title>Caerostris extrusa draft genome.</title>
        <authorList>
            <person name="Kono N."/>
            <person name="Arakawa K."/>
        </authorList>
    </citation>
    <scope>NUCLEOTIDE SEQUENCE [LARGE SCALE GENOMIC DNA]</scope>
</reference>
<dbReference type="Proteomes" id="UP001054945">
    <property type="component" value="Unassembled WGS sequence"/>
</dbReference>
<feature type="compositionally biased region" description="Polar residues" evidence="1">
    <location>
        <begin position="38"/>
        <end position="47"/>
    </location>
</feature>
<organism evidence="2 3">
    <name type="scientific">Caerostris extrusa</name>
    <name type="common">Bark spider</name>
    <name type="synonym">Caerostris bankana</name>
    <dbReference type="NCBI Taxonomy" id="172846"/>
    <lineage>
        <taxon>Eukaryota</taxon>
        <taxon>Metazoa</taxon>
        <taxon>Ecdysozoa</taxon>
        <taxon>Arthropoda</taxon>
        <taxon>Chelicerata</taxon>
        <taxon>Arachnida</taxon>
        <taxon>Araneae</taxon>
        <taxon>Araneomorphae</taxon>
        <taxon>Entelegynae</taxon>
        <taxon>Araneoidea</taxon>
        <taxon>Araneidae</taxon>
        <taxon>Caerostris</taxon>
    </lineage>
</organism>
<accession>A0AAV4W389</accession>